<protein>
    <recommendedName>
        <fullName evidence="3">Peptidase A1 domain-containing protein</fullName>
    </recommendedName>
</protein>
<evidence type="ECO:0000313" key="1">
    <source>
        <dbReference type="EMBL" id="KAF2854288.1"/>
    </source>
</evidence>
<keyword evidence="2" id="KW-1185">Reference proteome</keyword>
<dbReference type="Proteomes" id="UP000799423">
    <property type="component" value="Unassembled WGS sequence"/>
</dbReference>
<reference evidence="1" key="1">
    <citation type="submission" date="2020-01" db="EMBL/GenBank/DDBJ databases">
        <authorList>
            <consortium name="DOE Joint Genome Institute"/>
            <person name="Haridas S."/>
            <person name="Albert R."/>
            <person name="Binder M."/>
            <person name="Bloem J."/>
            <person name="Labutti K."/>
            <person name="Salamov A."/>
            <person name="Andreopoulos B."/>
            <person name="Baker S.E."/>
            <person name="Barry K."/>
            <person name="Bills G."/>
            <person name="Bluhm B.H."/>
            <person name="Cannon C."/>
            <person name="Castanera R."/>
            <person name="Culley D.E."/>
            <person name="Daum C."/>
            <person name="Ezra D."/>
            <person name="Gonzalez J.B."/>
            <person name="Henrissat B."/>
            <person name="Kuo A."/>
            <person name="Liang C."/>
            <person name="Lipzen A."/>
            <person name="Lutzoni F."/>
            <person name="Magnuson J."/>
            <person name="Mondo S."/>
            <person name="Nolan M."/>
            <person name="Ohm R."/>
            <person name="Pangilinan J."/>
            <person name="Park H.-J."/>
            <person name="Ramirez L."/>
            <person name="Alfaro M."/>
            <person name="Sun H."/>
            <person name="Tritt A."/>
            <person name="Yoshinaga Y."/>
            <person name="Zwiers L.-H."/>
            <person name="Turgeon B.G."/>
            <person name="Goodwin S.B."/>
            <person name="Spatafora J.W."/>
            <person name="Crous P.W."/>
            <person name="Grigoriev I.V."/>
        </authorList>
    </citation>
    <scope>NUCLEOTIDE SEQUENCE</scope>
    <source>
        <strain evidence="1">IPT5</strain>
    </source>
</reference>
<evidence type="ECO:0000313" key="2">
    <source>
        <dbReference type="Proteomes" id="UP000799423"/>
    </source>
</evidence>
<proteinExistence type="predicted"/>
<accession>A0A6A7BJK4</accession>
<name>A0A6A7BJK4_9PLEO</name>
<evidence type="ECO:0008006" key="3">
    <source>
        <dbReference type="Google" id="ProtNLM"/>
    </source>
</evidence>
<sequence length="363" mass="39011">MSSTHVDLSSYNKTIFVPFIHNISIKHDPQIMCTIEGVKIKMPVDTGSTGLLIGSPILPNISSSIGTPAHHYFTSSKILYVGRLVELPISFQGETGSHASATVPVFIVDKSWRCPAYDPSKDKFECPLGPNGEKPEERNTSHITYMGVGFGRNQPRDGMPYGAPKLNPFLNIKTLDGVPLSSGSIRAGYAISTAGVQIGLTADNTRNFAFVELEPGVSHDQDPRDWAMTRMCFSTDNGEPSCGAALVDTGLAQMYLRAEKGVSIPTVQIRNPNKHSHTKMVKRVRPGTSVVVGFPSLDGPVMSHSFVVGTGSVTEASAVIPLNQTAPPYVNTGRSFLFDYSISFDAIGGRFGFRPASSSSSVL</sequence>
<dbReference type="OrthoDB" id="5291209at2759"/>
<organism evidence="1 2">
    <name type="scientific">Plenodomus tracheiphilus IPT5</name>
    <dbReference type="NCBI Taxonomy" id="1408161"/>
    <lineage>
        <taxon>Eukaryota</taxon>
        <taxon>Fungi</taxon>
        <taxon>Dikarya</taxon>
        <taxon>Ascomycota</taxon>
        <taxon>Pezizomycotina</taxon>
        <taxon>Dothideomycetes</taxon>
        <taxon>Pleosporomycetidae</taxon>
        <taxon>Pleosporales</taxon>
        <taxon>Pleosporineae</taxon>
        <taxon>Leptosphaeriaceae</taxon>
        <taxon>Plenodomus</taxon>
    </lineage>
</organism>
<dbReference type="EMBL" id="MU006293">
    <property type="protein sequence ID" value="KAF2854288.1"/>
    <property type="molecule type" value="Genomic_DNA"/>
</dbReference>
<dbReference type="AlphaFoldDB" id="A0A6A7BJK4"/>
<gene>
    <name evidence="1" type="ORF">T440DRAFT_272089</name>
</gene>